<evidence type="ECO:0000256" key="2">
    <source>
        <dbReference type="ARBA" id="ARBA00010271"/>
    </source>
</evidence>
<organism evidence="8 9">
    <name type="scientific">Ceratopteris richardii</name>
    <name type="common">Triangle waterfern</name>
    <dbReference type="NCBI Taxonomy" id="49495"/>
    <lineage>
        <taxon>Eukaryota</taxon>
        <taxon>Viridiplantae</taxon>
        <taxon>Streptophyta</taxon>
        <taxon>Embryophyta</taxon>
        <taxon>Tracheophyta</taxon>
        <taxon>Polypodiopsida</taxon>
        <taxon>Polypodiidae</taxon>
        <taxon>Polypodiales</taxon>
        <taxon>Pteridineae</taxon>
        <taxon>Pteridaceae</taxon>
        <taxon>Parkerioideae</taxon>
        <taxon>Ceratopteris</taxon>
    </lineage>
</organism>
<evidence type="ECO:0000256" key="1">
    <source>
        <dbReference type="ARBA" id="ARBA00004323"/>
    </source>
</evidence>
<reference evidence="8" key="1">
    <citation type="submission" date="2021-08" db="EMBL/GenBank/DDBJ databases">
        <title>WGS assembly of Ceratopteris richardii.</title>
        <authorList>
            <person name="Marchant D.B."/>
            <person name="Chen G."/>
            <person name="Jenkins J."/>
            <person name="Shu S."/>
            <person name="Leebens-Mack J."/>
            <person name="Grimwood J."/>
            <person name="Schmutz J."/>
            <person name="Soltis P."/>
            <person name="Soltis D."/>
            <person name="Chen Z.-H."/>
        </authorList>
    </citation>
    <scope>NUCLEOTIDE SEQUENCE</scope>
    <source>
        <strain evidence="8">Whitten #5841</strain>
        <tissue evidence="8">Leaf</tissue>
    </source>
</reference>
<keyword evidence="4" id="KW-0333">Golgi apparatus</keyword>
<dbReference type="AlphaFoldDB" id="A0A8T2QKE3"/>
<accession>A0A8T2QKE3</accession>
<dbReference type="OMA" id="MCPAVAN"/>
<evidence type="ECO:0000313" key="9">
    <source>
        <dbReference type="Proteomes" id="UP000825935"/>
    </source>
</evidence>
<keyword evidence="3" id="KW-0735">Signal-anchor</keyword>
<dbReference type="InterPro" id="IPR040911">
    <property type="entry name" value="Exostosin_GT47"/>
</dbReference>
<evidence type="ECO:0000256" key="3">
    <source>
        <dbReference type="ARBA" id="ARBA00022968"/>
    </source>
</evidence>
<dbReference type="EMBL" id="CM035439">
    <property type="protein sequence ID" value="KAH7284084.1"/>
    <property type="molecule type" value="Genomic_DNA"/>
</dbReference>
<comment type="subcellular location">
    <subcellularLocation>
        <location evidence="1">Golgi apparatus membrane</location>
        <topology evidence="1">Single-pass type II membrane protein</topology>
    </subcellularLocation>
</comment>
<comment type="caution">
    <text evidence="8">The sequence shown here is derived from an EMBL/GenBank/DDBJ whole genome shotgun (WGS) entry which is preliminary data.</text>
</comment>
<dbReference type="Proteomes" id="UP000825935">
    <property type="component" value="Chromosome 34"/>
</dbReference>
<comment type="similarity">
    <text evidence="2">Belongs to the glycosyltransferase 47 family.</text>
</comment>
<feature type="domain" description="Exostosin GT47" evidence="7">
    <location>
        <begin position="153"/>
        <end position="505"/>
    </location>
</feature>
<dbReference type="OrthoDB" id="1924787at2759"/>
<evidence type="ECO:0000259" key="7">
    <source>
        <dbReference type="Pfam" id="PF03016"/>
    </source>
</evidence>
<sequence length="575" mass="64263">MKPPMHVIHSLTDSLFQGKRDFARIIAVVLVFGFAVLFYALHVSKGSPALISHLIFAELDRGEDPSSRINSSFLQTAAHRRVDAVAHSYPQSPLSATDSIHDNETLESPHVTRVFKQSNHQGHPRDSDGDGILSNESSIDLQERPRAGFRDRCKAKYVYIYKLPPEFNEDLVDKCGRASGNWVPMCGNLDNNGYGPLVPDATLFVNESDAKTVFELKPAHAWYRTEQFSLEVIFHNRLRLGYPCLTENPELASAFYIPYYAAMDTAFTLFGTYLPARDRLTQRLVGWLSGSEVWQSYRERRRHFMVLGRTSWDFCRNESADGWGSALLSQAELSNVTTLLIERRTWASKEIAIPYPSSFHPSSAKDVQIWQETLREQIGKRTKLLASFVGSTTRGFEHSRALRAELAKQCHQAGANVCKQHRCGYGESAIDCAGNPERLNAVFLSSIFCLQPSGDSPTRKSIFDSLVAGCIPVLFSPASAYTQYVWHLPEDGNLYSVFIDEDEVIRGKIDVMATLSSIANDTVRLRSMQEQVISMVPSIVYALASNRSHSQSKSFHDAVDVVLDNVLADSPVPTA</sequence>
<dbReference type="PANTHER" id="PTHR11062:SF375">
    <property type="entry name" value="EXOSTOSIN GT47 DOMAIN-CONTAINING PROTEIN"/>
    <property type="match status" value="1"/>
</dbReference>
<evidence type="ECO:0000313" key="8">
    <source>
        <dbReference type="EMBL" id="KAH7284084.1"/>
    </source>
</evidence>
<gene>
    <name evidence="8" type="ORF">KP509_34G038800</name>
</gene>
<keyword evidence="6" id="KW-0812">Transmembrane</keyword>
<dbReference type="InterPro" id="IPR004263">
    <property type="entry name" value="Exostosin"/>
</dbReference>
<dbReference type="Pfam" id="PF03016">
    <property type="entry name" value="Exostosin_GT47"/>
    <property type="match status" value="1"/>
</dbReference>
<proteinExistence type="inferred from homology"/>
<dbReference type="GO" id="GO:0016757">
    <property type="term" value="F:glycosyltransferase activity"/>
    <property type="evidence" value="ECO:0007669"/>
    <property type="project" value="InterPro"/>
</dbReference>
<evidence type="ECO:0000256" key="6">
    <source>
        <dbReference type="SAM" id="Phobius"/>
    </source>
</evidence>
<keyword evidence="6" id="KW-1133">Transmembrane helix</keyword>
<evidence type="ECO:0000256" key="4">
    <source>
        <dbReference type="ARBA" id="ARBA00023034"/>
    </source>
</evidence>
<protein>
    <recommendedName>
        <fullName evidence="7">Exostosin GT47 domain-containing protein</fullName>
    </recommendedName>
</protein>
<evidence type="ECO:0000256" key="5">
    <source>
        <dbReference type="SAM" id="MobiDB-lite"/>
    </source>
</evidence>
<feature type="region of interest" description="Disordered" evidence="5">
    <location>
        <begin position="114"/>
        <end position="137"/>
    </location>
</feature>
<name>A0A8T2QKE3_CERRI</name>
<keyword evidence="6" id="KW-0472">Membrane</keyword>
<keyword evidence="9" id="KW-1185">Reference proteome</keyword>
<feature type="transmembrane region" description="Helical" evidence="6">
    <location>
        <begin position="21"/>
        <end position="41"/>
    </location>
</feature>
<dbReference type="PANTHER" id="PTHR11062">
    <property type="entry name" value="EXOSTOSIN HEPARAN SULFATE GLYCOSYLTRANSFERASE -RELATED"/>
    <property type="match status" value="1"/>
</dbReference>
<dbReference type="GO" id="GO:0000139">
    <property type="term" value="C:Golgi membrane"/>
    <property type="evidence" value="ECO:0007669"/>
    <property type="project" value="UniProtKB-SubCell"/>
</dbReference>